<name>A0A226WTA7_CABSO</name>
<gene>
    <name evidence="1" type="ORF">BSU04_32075</name>
</gene>
<comment type="caution">
    <text evidence="1">The sequence shown here is derived from an EMBL/GenBank/DDBJ whole genome shotgun (WGS) entry which is preliminary data.</text>
</comment>
<dbReference type="AlphaFoldDB" id="A0A226WTA7"/>
<accession>A0A226WTA7</accession>
<protein>
    <submittedName>
        <fullName evidence="1">Uncharacterized protein</fullName>
    </submittedName>
</protein>
<evidence type="ECO:0000313" key="2">
    <source>
        <dbReference type="Proteomes" id="UP000214720"/>
    </source>
</evidence>
<dbReference type="EMBL" id="MTHB01000217">
    <property type="protein sequence ID" value="OXC74402.1"/>
    <property type="molecule type" value="Genomic_DNA"/>
</dbReference>
<reference evidence="2" key="1">
    <citation type="submission" date="2017-01" db="EMBL/GenBank/DDBJ databases">
        <title>Genome Analysis of Deinococcus marmoris KOPRI26562.</title>
        <authorList>
            <person name="Kim J.H."/>
            <person name="Oh H.-M."/>
        </authorList>
    </citation>
    <scope>NUCLEOTIDE SEQUENCE [LARGE SCALE GENOMIC DNA]</scope>
    <source>
        <strain evidence="2">PAMC 26633</strain>
    </source>
</reference>
<proteinExistence type="predicted"/>
<evidence type="ECO:0000313" key="1">
    <source>
        <dbReference type="EMBL" id="OXC74402.1"/>
    </source>
</evidence>
<sequence>MCRRIGNTTDVPNPAVGAYWKNTNFGCLVVSHEIAPLRERLPGHAVVFADN</sequence>
<dbReference type="Proteomes" id="UP000214720">
    <property type="component" value="Unassembled WGS sequence"/>
</dbReference>
<organism evidence="1 2">
    <name type="scientific">Caballeronia sordidicola</name>
    <name type="common">Burkholderia sordidicola</name>
    <dbReference type="NCBI Taxonomy" id="196367"/>
    <lineage>
        <taxon>Bacteria</taxon>
        <taxon>Pseudomonadati</taxon>
        <taxon>Pseudomonadota</taxon>
        <taxon>Betaproteobacteria</taxon>
        <taxon>Burkholderiales</taxon>
        <taxon>Burkholderiaceae</taxon>
        <taxon>Caballeronia</taxon>
    </lineage>
</organism>